<dbReference type="SUPFAM" id="SSF56219">
    <property type="entry name" value="DNase I-like"/>
    <property type="match status" value="1"/>
</dbReference>
<feature type="non-terminal residue" evidence="1">
    <location>
        <position position="1"/>
    </location>
</feature>
<dbReference type="STRING" id="37653.A0A0L8HJ25"/>
<dbReference type="EMBL" id="KQ418022">
    <property type="protein sequence ID" value="KOF89226.1"/>
    <property type="molecule type" value="Genomic_DNA"/>
</dbReference>
<evidence type="ECO:0008006" key="2">
    <source>
        <dbReference type="Google" id="ProtNLM"/>
    </source>
</evidence>
<gene>
    <name evidence="1" type="ORF">OCBIM_22013430mg</name>
</gene>
<evidence type="ECO:0000313" key="1">
    <source>
        <dbReference type="EMBL" id="KOF89226.1"/>
    </source>
</evidence>
<dbReference type="InterPro" id="IPR036691">
    <property type="entry name" value="Endo/exonu/phosph_ase_sf"/>
</dbReference>
<organism evidence="1">
    <name type="scientific">Octopus bimaculoides</name>
    <name type="common">California two-spotted octopus</name>
    <dbReference type="NCBI Taxonomy" id="37653"/>
    <lineage>
        <taxon>Eukaryota</taxon>
        <taxon>Metazoa</taxon>
        <taxon>Spiralia</taxon>
        <taxon>Lophotrochozoa</taxon>
        <taxon>Mollusca</taxon>
        <taxon>Cephalopoda</taxon>
        <taxon>Coleoidea</taxon>
        <taxon>Octopodiformes</taxon>
        <taxon>Octopoda</taxon>
        <taxon>Incirrata</taxon>
        <taxon>Octopodidae</taxon>
        <taxon>Octopus</taxon>
    </lineage>
</organism>
<protein>
    <recommendedName>
        <fullName evidence="2">Endonuclease/exonuclease/phosphatase domain-containing protein</fullName>
    </recommendedName>
</protein>
<reference evidence="1" key="1">
    <citation type="submission" date="2015-07" db="EMBL/GenBank/DDBJ databases">
        <title>MeaNS - Measles Nucleotide Surveillance Program.</title>
        <authorList>
            <person name="Tran T."/>
            <person name="Druce J."/>
        </authorList>
    </citation>
    <scope>NUCLEOTIDE SEQUENCE</scope>
    <source>
        <strain evidence="1">UCB-OBI-ISO-001</strain>
        <tissue evidence="1">Gonad</tissue>
    </source>
</reference>
<name>A0A0L8HJ25_OCTBM</name>
<accession>A0A0L8HJ25</accession>
<dbReference type="OrthoDB" id="10030815at2759"/>
<dbReference type="Gene3D" id="3.60.10.10">
    <property type="entry name" value="Endonuclease/exonuclease/phosphatase"/>
    <property type="match status" value="1"/>
</dbReference>
<dbReference type="AlphaFoldDB" id="A0A0L8HJ25"/>
<sequence length="161" mass="18596">FHFGPWNVQTMFTAGKCENISKEMDNYKLEILGLCETRWIDNGQTKLASGKTIIHSGHKDDKACHTRLILAKFRPSHKRIFLTIVMCYAPTNDADELAKVEFYDTLQSVIEKRTEKELIMVMDDFNAKVGNIDLGYEAIKGKHGSHTFWCLLKFLRTYSSW</sequence>
<proteinExistence type="predicted"/>